<dbReference type="InterPro" id="IPR013539">
    <property type="entry name" value="PurB_C"/>
</dbReference>
<evidence type="ECO:0000256" key="8">
    <source>
        <dbReference type="ARBA" id="ARBA00023239"/>
    </source>
</evidence>
<gene>
    <name evidence="17" type="ORF">AV903_04215</name>
    <name evidence="18" type="ORF">SY86_09585</name>
</gene>
<name>A0A0M2KF96_9GAMM</name>
<dbReference type="EMBL" id="CP013970">
    <property type="protein sequence ID" value="AXF75484.1"/>
    <property type="molecule type" value="Genomic_DNA"/>
</dbReference>
<evidence type="ECO:0000256" key="5">
    <source>
        <dbReference type="ARBA" id="ARBA00012339"/>
    </source>
</evidence>
<dbReference type="FunFam" id="1.10.275.10:FF:000003">
    <property type="entry name" value="Adenylosuccinate lyase"/>
    <property type="match status" value="1"/>
</dbReference>
<evidence type="ECO:0000313" key="18">
    <source>
        <dbReference type="EMBL" id="KKF35621.1"/>
    </source>
</evidence>
<dbReference type="PANTHER" id="PTHR43411:SF1">
    <property type="entry name" value="ADENYLOSUCCINATE LYASE"/>
    <property type="match status" value="1"/>
</dbReference>
<dbReference type="InterPro" id="IPR004769">
    <property type="entry name" value="Pur_lyase"/>
</dbReference>
<evidence type="ECO:0000256" key="3">
    <source>
        <dbReference type="ARBA" id="ARBA00008273"/>
    </source>
</evidence>
<dbReference type="CDD" id="cd01598">
    <property type="entry name" value="PurB"/>
    <property type="match status" value="1"/>
</dbReference>
<keyword evidence="8 14" id="KW-0456">Lyase</keyword>
<protein>
    <recommendedName>
        <fullName evidence="6 13">Adenylosuccinate lyase</fullName>
        <shortName evidence="14">ASL</shortName>
        <ecNumber evidence="5 13">4.3.2.2</ecNumber>
    </recommendedName>
    <alternativeName>
        <fullName evidence="11 14">Adenylosuccinase</fullName>
    </alternativeName>
</protein>
<feature type="domain" description="Adenylosuccinate lyase PurB C-terminal" evidence="16">
    <location>
        <begin position="331"/>
        <end position="445"/>
    </location>
</feature>
<dbReference type="UniPathway" id="UPA00074">
    <property type="reaction ID" value="UER00132"/>
</dbReference>
<evidence type="ECO:0000256" key="1">
    <source>
        <dbReference type="ARBA" id="ARBA00004706"/>
    </source>
</evidence>
<proteinExistence type="inferred from homology"/>
<reference evidence="18 19" key="1">
    <citation type="submission" date="2015-01" db="EMBL/GenBank/DDBJ databases">
        <title>Erwinia tracheiphila.</title>
        <authorList>
            <person name="Shapiro L.R."/>
        </authorList>
    </citation>
    <scope>NUCLEOTIDE SEQUENCE [LARGE SCALE GENOMIC DNA]</scope>
    <source>
        <strain evidence="18 19">BuffGH</strain>
    </source>
</reference>
<dbReference type="InterPro" id="IPR047136">
    <property type="entry name" value="PurB_bact"/>
</dbReference>
<evidence type="ECO:0000256" key="10">
    <source>
        <dbReference type="ARBA" id="ARBA00025012"/>
    </source>
</evidence>
<feature type="domain" description="Fumarate lyase N-terminal" evidence="15">
    <location>
        <begin position="14"/>
        <end position="312"/>
    </location>
</feature>
<dbReference type="AlphaFoldDB" id="A0A0M2KF96"/>
<dbReference type="PATRIC" id="fig|65700.7.peg.2419"/>
<evidence type="ECO:0000256" key="13">
    <source>
        <dbReference type="NCBIfam" id="TIGR00928"/>
    </source>
</evidence>
<dbReference type="PRINTS" id="PR00149">
    <property type="entry name" value="FUMRATELYASE"/>
</dbReference>
<dbReference type="UniPathway" id="UPA00075">
    <property type="reaction ID" value="UER00336"/>
</dbReference>
<evidence type="ECO:0000256" key="14">
    <source>
        <dbReference type="RuleBase" id="RU361172"/>
    </source>
</evidence>
<dbReference type="NCBIfam" id="NF006764">
    <property type="entry name" value="PRK09285.1"/>
    <property type="match status" value="1"/>
</dbReference>
<dbReference type="RefSeq" id="WP_016192108.1">
    <property type="nucleotide sequence ID" value="NZ_CP013970.1"/>
</dbReference>
<dbReference type="Pfam" id="PF00206">
    <property type="entry name" value="Lyase_1"/>
    <property type="match status" value="1"/>
</dbReference>
<evidence type="ECO:0000256" key="7">
    <source>
        <dbReference type="ARBA" id="ARBA00022755"/>
    </source>
</evidence>
<dbReference type="InterPro" id="IPR020557">
    <property type="entry name" value="Fumarate_lyase_CS"/>
</dbReference>
<comment type="catalytic activity">
    <reaction evidence="12">
        <text>N(6)-(1,2-dicarboxyethyl)-AMP = fumarate + AMP</text>
        <dbReference type="Rhea" id="RHEA:16853"/>
        <dbReference type="ChEBI" id="CHEBI:29806"/>
        <dbReference type="ChEBI" id="CHEBI:57567"/>
        <dbReference type="ChEBI" id="CHEBI:456215"/>
        <dbReference type="EC" id="4.3.2.2"/>
    </reaction>
    <physiologicalReaction direction="left-to-right" evidence="12">
        <dbReference type="Rhea" id="RHEA:16854"/>
    </physiologicalReaction>
</comment>
<dbReference type="GO" id="GO:0004018">
    <property type="term" value="F:N6-(1,2-dicarboxyethyl)AMP AMP-lyase (fumarate-forming) activity"/>
    <property type="evidence" value="ECO:0007669"/>
    <property type="project" value="UniProtKB-UniRule"/>
</dbReference>
<dbReference type="Proteomes" id="UP000033924">
    <property type="component" value="Unassembled WGS sequence"/>
</dbReference>
<evidence type="ECO:0000313" key="17">
    <source>
        <dbReference type="EMBL" id="AXF75484.1"/>
    </source>
</evidence>
<evidence type="ECO:0000256" key="9">
    <source>
        <dbReference type="ARBA" id="ARBA00024477"/>
    </source>
</evidence>
<dbReference type="Gene3D" id="1.20.200.10">
    <property type="entry name" value="Fumarase/aspartase (Central domain)"/>
    <property type="match status" value="1"/>
</dbReference>
<comment type="pathway">
    <text evidence="1 14">Purine metabolism; IMP biosynthesis via de novo pathway; 5-amino-1-(5-phospho-D-ribosyl)imidazole-4-carboxamide from 5-amino-1-(5-phospho-D-ribosyl)imidazole-4-carboxylate: step 2/2.</text>
</comment>
<evidence type="ECO:0000313" key="19">
    <source>
        <dbReference type="Proteomes" id="UP000033924"/>
    </source>
</evidence>
<comment type="catalytic activity">
    <reaction evidence="9">
        <text>(2S)-2-[5-amino-1-(5-phospho-beta-D-ribosyl)imidazole-4-carboxamido]succinate = 5-amino-1-(5-phospho-beta-D-ribosyl)imidazole-4-carboxamide + fumarate</text>
        <dbReference type="Rhea" id="RHEA:23920"/>
        <dbReference type="ChEBI" id="CHEBI:29806"/>
        <dbReference type="ChEBI" id="CHEBI:58443"/>
        <dbReference type="ChEBI" id="CHEBI:58475"/>
        <dbReference type="EC" id="4.3.2.2"/>
    </reaction>
    <physiologicalReaction direction="left-to-right" evidence="9">
        <dbReference type="Rhea" id="RHEA:23921"/>
    </physiologicalReaction>
</comment>
<evidence type="ECO:0000256" key="12">
    <source>
        <dbReference type="ARBA" id="ARBA00049115"/>
    </source>
</evidence>
<accession>A0A0M2KF96</accession>
<dbReference type="PANTHER" id="PTHR43411">
    <property type="entry name" value="ADENYLOSUCCINATE LYASE"/>
    <property type="match status" value="1"/>
</dbReference>
<evidence type="ECO:0000256" key="11">
    <source>
        <dbReference type="ARBA" id="ARBA00030717"/>
    </source>
</evidence>
<evidence type="ECO:0000256" key="4">
    <source>
        <dbReference type="ARBA" id="ARBA00011668"/>
    </source>
</evidence>
<dbReference type="InterPro" id="IPR024083">
    <property type="entry name" value="Fumarase/histidase_N"/>
</dbReference>
<comment type="function">
    <text evidence="10">Catalyzes two reactions in de novo purine nucleotide biosynthesis. Catalyzes the breakdown of 5-aminoimidazole- (N-succinylocarboxamide) ribotide (SAICAR or 2-[5-amino-1-(5-phospho-beta-D-ribosyl)imidazole-4-carboxamido]succinate) to 5-aminoimidazole-4-carboxamide ribotide (AICAR or 5-amino-1-(5-phospho-beta-D-ribosyl)imidazole-4-carboxamide) and fumarate, and of adenylosuccinate (ADS or N(6)-(1,2-dicarboxyethyl)-AMP) to adenosine monophosphate (AMP) and fumarate.</text>
</comment>
<reference evidence="17 20" key="2">
    <citation type="submission" date="2016-01" db="EMBL/GenBank/DDBJ databases">
        <authorList>
            <person name="Oliw E.H."/>
        </authorList>
    </citation>
    <scope>NUCLEOTIDE SEQUENCE [LARGE SCALE GENOMIC DNA]</scope>
    <source>
        <strain evidence="17 20">MDcuke</strain>
    </source>
</reference>
<dbReference type="FunFam" id="1.10.40.30:FF:000004">
    <property type="entry name" value="Adenylosuccinate lyase"/>
    <property type="match status" value="1"/>
</dbReference>
<dbReference type="InterPro" id="IPR022761">
    <property type="entry name" value="Fumarate_lyase_N"/>
</dbReference>
<comment type="subunit">
    <text evidence="4">Homotetramer. Residues from neighboring subunits contribute catalytic and substrate-binding residues to each active site.</text>
</comment>
<dbReference type="STRING" id="65700.SY86_09585"/>
<dbReference type="SUPFAM" id="SSF48557">
    <property type="entry name" value="L-aspartase-like"/>
    <property type="match status" value="1"/>
</dbReference>
<sequence length="456" mass="51724">MELSSLTAISPVDGRYGDKVSPLRGIFSEYGLLKFRVEVEVRWLQKLAACAEIREVPAFDSDANTFLDAIVANFNENDAARIKIIERATNHDVKAVEYFLKEKVADYASLHAVSEFIHFACTSEDINNLSHALMLDTARREVILPYWNKIIAAVKNLAVEYRDIPLLSRTHGQPATPSTLGKEMANVVCRFERQLRQLQKIEILGKMNGAVGNYNAHMVAYSQVDWHQLSEDFVTSLGITWNPYTTQIEPHDYIAELFDCIARFNTILIDFDRDVWGYIALNHFRQKTIAGETGSSTMPHKVNPIDFENSEGNLGLANAVMQHLSSKLPVSRWQRDLTDSTMLRNLGVGTGYALIAYQATLKGISKLEVNRERLLDELNNNWEVLAEPIQTVMRRYGIEKPYEKLKELTRGKRVDAIGMKNFIDGLDLPEEEKSRLKLLTPANYLGRAVQMVDDLK</sequence>
<keyword evidence="7 14" id="KW-0658">Purine biosynthesis</keyword>
<organism evidence="18 19">
    <name type="scientific">Erwinia tracheiphila</name>
    <dbReference type="NCBI Taxonomy" id="65700"/>
    <lineage>
        <taxon>Bacteria</taxon>
        <taxon>Pseudomonadati</taxon>
        <taxon>Pseudomonadota</taxon>
        <taxon>Gammaproteobacteria</taxon>
        <taxon>Enterobacterales</taxon>
        <taxon>Erwiniaceae</taxon>
        <taxon>Erwinia</taxon>
    </lineage>
</organism>
<keyword evidence="19" id="KW-1185">Reference proteome</keyword>
<dbReference type="Pfam" id="PF08328">
    <property type="entry name" value="ASL_C"/>
    <property type="match status" value="1"/>
</dbReference>
<dbReference type="Gene3D" id="1.10.40.30">
    <property type="entry name" value="Fumarase/aspartase (C-terminal domain)"/>
    <property type="match status" value="1"/>
</dbReference>
<dbReference type="NCBIfam" id="TIGR00928">
    <property type="entry name" value="purB"/>
    <property type="match status" value="1"/>
</dbReference>
<evidence type="ECO:0000256" key="2">
    <source>
        <dbReference type="ARBA" id="ARBA00004734"/>
    </source>
</evidence>
<dbReference type="PROSITE" id="PS00163">
    <property type="entry name" value="FUMARATE_LYASES"/>
    <property type="match status" value="1"/>
</dbReference>
<dbReference type="FunFam" id="1.20.200.10:FF:000004">
    <property type="entry name" value="Adenylosuccinate lyase"/>
    <property type="match status" value="1"/>
</dbReference>
<dbReference type="EMBL" id="JXNU01000003">
    <property type="protein sequence ID" value="KKF35621.1"/>
    <property type="molecule type" value="Genomic_DNA"/>
</dbReference>
<evidence type="ECO:0000259" key="16">
    <source>
        <dbReference type="Pfam" id="PF08328"/>
    </source>
</evidence>
<dbReference type="Proteomes" id="UP000264980">
    <property type="component" value="Chromosome"/>
</dbReference>
<evidence type="ECO:0000256" key="6">
    <source>
        <dbReference type="ARBA" id="ARBA00017058"/>
    </source>
</evidence>
<dbReference type="InterPro" id="IPR008948">
    <property type="entry name" value="L-Aspartase-like"/>
</dbReference>
<comment type="similarity">
    <text evidence="3 14">Belongs to the lyase 1 family. Adenylosuccinate lyase subfamily.</text>
</comment>
<dbReference type="EC" id="4.3.2.2" evidence="5 13"/>
<evidence type="ECO:0000259" key="15">
    <source>
        <dbReference type="Pfam" id="PF00206"/>
    </source>
</evidence>
<dbReference type="GO" id="GO:0005829">
    <property type="term" value="C:cytosol"/>
    <property type="evidence" value="ECO:0007669"/>
    <property type="project" value="TreeGrafter"/>
</dbReference>
<dbReference type="InterPro" id="IPR000362">
    <property type="entry name" value="Fumarate_lyase_fam"/>
</dbReference>
<comment type="pathway">
    <text evidence="2 14">Purine metabolism; AMP biosynthesis via de novo pathway; AMP from IMP: step 2/2.</text>
</comment>
<evidence type="ECO:0000313" key="20">
    <source>
        <dbReference type="Proteomes" id="UP000264980"/>
    </source>
</evidence>
<dbReference type="GO" id="GO:0044208">
    <property type="term" value="P:'de novo' AMP biosynthetic process"/>
    <property type="evidence" value="ECO:0007669"/>
    <property type="project" value="UniProtKB-UniPathway"/>
</dbReference>
<dbReference type="Gene3D" id="1.10.275.10">
    <property type="entry name" value="Fumarase/aspartase (N-terminal domain)"/>
    <property type="match status" value="1"/>
</dbReference>
<dbReference type="GO" id="GO:0006189">
    <property type="term" value="P:'de novo' IMP biosynthetic process"/>
    <property type="evidence" value="ECO:0007669"/>
    <property type="project" value="UniProtKB-UniPathway"/>
</dbReference>